<dbReference type="InterPro" id="IPR013221">
    <property type="entry name" value="Mur_ligase_cen"/>
</dbReference>
<dbReference type="InterPro" id="IPR036565">
    <property type="entry name" value="Mur-like_cat_sf"/>
</dbReference>
<dbReference type="SUPFAM" id="SSF53244">
    <property type="entry name" value="MurD-like peptide ligases, peptide-binding domain"/>
    <property type="match status" value="1"/>
</dbReference>
<dbReference type="NCBIfam" id="TIGR01143">
    <property type="entry name" value="murF"/>
    <property type="match status" value="1"/>
</dbReference>
<evidence type="ECO:0000256" key="7">
    <source>
        <dbReference type="ARBA" id="ARBA00022984"/>
    </source>
</evidence>
<dbReference type="PANTHER" id="PTHR43024:SF1">
    <property type="entry name" value="UDP-N-ACETYLMURAMOYL-TRIPEPTIDE--D-ALANYL-D-ALANINE LIGASE"/>
    <property type="match status" value="1"/>
</dbReference>
<dbReference type="Pfam" id="PF02875">
    <property type="entry name" value="Mur_ligase_C"/>
    <property type="match status" value="1"/>
</dbReference>
<keyword evidence="16" id="KW-1185">Reference proteome</keyword>
<proteinExistence type="inferred from homology"/>
<evidence type="ECO:0000259" key="12">
    <source>
        <dbReference type="Pfam" id="PF01225"/>
    </source>
</evidence>
<dbReference type="Gene3D" id="3.40.1190.10">
    <property type="entry name" value="Mur-like, catalytic domain"/>
    <property type="match status" value="1"/>
</dbReference>
<evidence type="ECO:0000256" key="4">
    <source>
        <dbReference type="ARBA" id="ARBA00022741"/>
    </source>
</evidence>
<evidence type="ECO:0000259" key="13">
    <source>
        <dbReference type="Pfam" id="PF02875"/>
    </source>
</evidence>
<keyword evidence="6 10" id="KW-0133">Cell shape</keyword>
<feature type="domain" description="Mur ligase central" evidence="14">
    <location>
        <begin position="113"/>
        <end position="308"/>
    </location>
</feature>
<feature type="domain" description="Mur ligase C-terminal" evidence="13">
    <location>
        <begin position="330"/>
        <end position="466"/>
    </location>
</feature>
<evidence type="ECO:0000256" key="2">
    <source>
        <dbReference type="ARBA" id="ARBA00022598"/>
    </source>
</evidence>
<comment type="subcellular location">
    <subcellularLocation>
        <location evidence="10 11">Cytoplasm</location>
    </subcellularLocation>
</comment>
<evidence type="ECO:0000256" key="11">
    <source>
        <dbReference type="RuleBase" id="RU004136"/>
    </source>
</evidence>
<dbReference type="Proteomes" id="UP000812277">
    <property type="component" value="Unassembled WGS sequence"/>
</dbReference>
<dbReference type="InterPro" id="IPR051046">
    <property type="entry name" value="MurCDEF_CellWall_CoF430Synth"/>
</dbReference>
<comment type="catalytic activity">
    <reaction evidence="10 11">
        <text>D-alanyl-D-alanine + UDP-N-acetyl-alpha-D-muramoyl-L-alanyl-gamma-D-glutamyl-meso-2,6-diaminopimelate + ATP = UDP-N-acetyl-alpha-D-muramoyl-L-alanyl-gamma-D-glutamyl-meso-2,6-diaminopimeloyl-D-alanyl-D-alanine + ADP + phosphate + H(+)</text>
        <dbReference type="Rhea" id="RHEA:28374"/>
        <dbReference type="ChEBI" id="CHEBI:15378"/>
        <dbReference type="ChEBI" id="CHEBI:30616"/>
        <dbReference type="ChEBI" id="CHEBI:43474"/>
        <dbReference type="ChEBI" id="CHEBI:57822"/>
        <dbReference type="ChEBI" id="CHEBI:61386"/>
        <dbReference type="ChEBI" id="CHEBI:83905"/>
        <dbReference type="ChEBI" id="CHEBI:456216"/>
        <dbReference type="EC" id="6.3.2.10"/>
    </reaction>
</comment>
<evidence type="ECO:0000313" key="15">
    <source>
        <dbReference type="EMBL" id="MBW7473652.1"/>
    </source>
</evidence>
<comment type="pathway">
    <text evidence="10 11">Cell wall biogenesis; peptidoglycan biosynthesis.</text>
</comment>
<evidence type="ECO:0000256" key="3">
    <source>
        <dbReference type="ARBA" id="ARBA00022618"/>
    </source>
</evidence>
<dbReference type="SUPFAM" id="SSF53623">
    <property type="entry name" value="MurD-like peptide ligases, catalytic domain"/>
    <property type="match status" value="1"/>
</dbReference>
<keyword evidence="8 10" id="KW-0131">Cell cycle</keyword>
<sequence>MIKRTLGAIAAMCGGTLNNPIFADIGIVGVTKDSRDVRQGQLYIPLVGDHFDGHDFTGSALGGGAAASLWQSDRPVPESLAGSPLVVVEDTLAALQRLASKYRDELAVRVIGITGSNGKTTTKDMVASVLGAVFRVHKTAGNLNNHIGLPLTVLQLDETIDIAVLEMGMSGFGEIELLTTIGKPDIAIITNIGDAHMLQLGSRKGIAKAKLEIVAGLQHGGLLLINGDEPLLADGAVVAQLPSSFEIQTFGLGAGNDWHGGSLTIATTSSTFDVSANGKGDEYGLGHVTIPLPGQHNVTNALAAIAAAARLGVPADRIRQGLQDIQLTGMRIEPMRAYNGAMVLNDAYNANPTAVRAAIDLVGELAGYRRKWLVLGDMLELGPDEVEMHREIGAYITPAKADAVLTYGNLSRHTAAAAAEQFGTGVEPAERESGSIVQSFDDKDILIAWLRSQLQPEDLVLVKGSRGMRMEQVVHALQHD</sequence>
<feature type="binding site" evidence="10">
    <location>
        <begin position="115"/>
        <end position="121"/>
    </location>
    <ligand>
        <name>ATP</name>
        <dbReference type="ChEBI" id="CHEBI:30616"/>
    </ligand>
</feature>
<dbReference type="EC" id="6.3.2.10" evidence="10 11"/>
<gene>
    <name evidence="10" type="primary">murF</name>
    <name evidence="15" type="ORF">K0T92_02705</name>
</gene>
<comment type="similarity">
    <text evidence="10">Belongs to the MurCDEF family. MurF subfamily.</text>
</comment>
<keyword evidence="3 10" id="KW-0132">Cell division</keyword>
<keyword evidence="9 10" id="KW-0961">Cell wall biogenesis/degradation</keyword>
<reference evidence="15 16" key="1">
    <citation type="submission" date="2021-07" db="EMBL/GenBank/DDBJ databases">
        <title>Paenibacillus radiodurans sp. nov., isolated from the southeastern edge of Tengger Desert.</title>
        <authorList>
            <person name="Zhang G."/>
        </authorList>
    </citation>
    <scope>NUCLEOTIDE SEQUENCE [LARGE SCALE GENOMIC DNA]</scope>
    <source>
        <strain evidence="15 16">DT7-4</strain>
    </source>
</reference>
<feature type="domain" description="Mur ligase N-terminal catalytic" evidence="12">
    <location>
        <begin position="27"/>
        <end position="103"/>
    </location>
</feature>
<keyword evidence="5 10" id="KW-0067">ATP-binding</keyword>
<dbReference type="RefSeq" id="WP_219870865.1">
    <property type="nucleotide sequence ID" value="NZ_JAHZIJ010000001.1"/>
</dbReference>
<keyword evidence="1 10" id="KW-0963">Cytoplasm</keyword>
<evidence type="ECO:0000313" key="16">
    <source>
        <dbReference type="Proteomes" id="UP000812277"/>
    </source>
</evidence>
<dbReference type="InterPro" id="IPR036615">
    <property type="entry name" value="Mur_ligase_C_dom_sf"/>
</dbReference>
<dbReference type="InterPro" id="IPR000713">
    <property type="entry name" value="Mur_ligase_N"/>
</dbReference>
<evidence type="ECO:0000256" key="10">
    <source>
        <dbReference type="HAMAP-Rule" id="MF_02019"/>
    </source>
</evidence>
<keyword evidence="4 10" id="KW-0547">Nucleotide-binding</keyword>
<evidence type="ECO:0000256" key="9">
    <source>
        <dbReference type="ARBA" id="ARBA00023316"/>
    </source>
</evidence>
<evidence type="ECO:0000256" key="6">
    <source>
        <dbReference type="ARBA" id="ARBA00022960"/>
    </source>
</evidence>
<dbReference type="Pfam" id="PF08245">
    <property type="entry name" value="Mur_ligase_M"/>
    <property type="match status" value="1"/>
</dbReference>
<dbReference type="SUPFAM" id="SSF63418">
    <property type="entry name" value="MurE/MurF N-terminal domain"/>
    <property type="match status" value="1"/>
</dbReference>
<dbReference type="Pfam" id="PF01225">
    <property type="entry name" value="Mur_ligase"/>
    <property type="match status" value="1"/>
</dbReference>
<evidence type="ECO:0000256" key="8">
    <source>
        <dbReference type="ARBA" id="ARBA00023306"/>
    </source>
</evidence>
<dbReference type="InterPro" id="IPR035911">
    <property type="entry name" value="MurE/MurF_N"/>
</dbReference>
<keyword evidence="7 10" id="KW-0573">Peptidoglycan synthesis</keyword>
<dbReference type="HAMAP" id="MF_02019">
    <property type="entry name" value="MurF"/>
    <property type="match status" value="1"/>
</dbReference>
<dbReference type="EMBL" id="JAHZIJ010000001">
    <property type="protein sequence ID" value="MBW7473652.1"/>
    <property type="molecule type" value="Genomic_DNA"/>
</dbReference>
<comment type="caution">
    <text evidence="15">The sequence shown here is derived from an EMBL/GenBank/DDBJ whole genome shotgun (WGS) entry which is preliminary data.</text>
</comment>
<dbReference type="Gene3D" id="3.40.1390.10">
    <property type="entry name" value="MurE/MurF, N-terminal domain"/>
    <property type="match status" value="1"/>
</dbReference>
<dbReference type="PANTHER" id="PTHR43024">
    <property type="entry name" value="UDP-N-ACETYLMURAMOYL-TRIPEPTIDE--D-ALANYL-D-ALANINE LIGASE"/>
    <property type="match status" value="1"/>
</dbReference>
<evidence type="ECO:0000256" key="1">
    <source>
        <dbReference type="ARBA" id="ARBA00022490"/>
    </source>
</evidence>
<organism evidence="15 16">
    <name type="scientific">Paenibacillus oenotherae</name>
    <dbReference type="NCBI Taxonomy" id="1435645"/>
    <lineage>
        <taxon>Bacteria</taxon>
        <taxon>Bacillati</taxon>
        <taxon>Bacillota</taxon>
        <taxon>Bacilli</taxon>
        <taxon>Bacillales</taxon>
        <taxon>Paenibacillaceae</taxon>
        <taxon>Paenibacillus</taxon>
    </lineage>
</organism>
<evidence type="ECO:0000259" key="14">
    <source>
        <dbReference type="Pfam" id="PF08245"/>
    </source>
</evidence>
<protein>
    <recommendedName>
        <fullName evidence="10 11">UDP-N-acetylmuramoyl-tripeptide--D-alanyl-D-alanine ligase</fullName>
        <ecNumber evidence="10 11">6.3.2.10</ecNumber>
    </recommendedName>
    <alternativeName>
        <fullName evidence="10">D-alanyl-D-alanine-adding enzyme</fullName>
    </alternativeName>
</protein>
<evidence type="ECO:0000256" key="5">
    <source>
        <dbReference type="ARBA" id="ARBA00022840"/>
    </source>
</evidence>
<name>A0ABS7D243_9BACL</name>
<accession>A0ABS7D243</accession>
<dbReference type="GO" id="GO:0016874">
    <property type="term" value="F:ligase activity"/>
    <property type="evidence" value="ECO:0007669"/>
    <property type="project" value="UniProtKB-KW"/>
</dbReference>
<keyword evidence="2 10" id="KW-0436">Ligase</keyword>
<dbReference type="Gene3D" id="3.90.190.20">
    <property type="entry name" value="Mur ligase, C-terminal domain"/>
    <property type="match status" value="1"/>
</dbReference>
<comment type="function">
    <text evidence="10 11">Involved in cell wall formation. Catalyzes the final step in the synthesis of UDP-N-acetylmuramoyl-pentapeptide, the precursor of murein.</text>
</comment>
<dbReference type="InterPro" id="IPR005863">
    <property type="entry name" value="UDP-N-AcMur_synth"/>
</dbReference>
<dbReference type="InterPro" id="IPR004101">
    <property type="entry name" value="Mur_ligase_C"/>
</dbReference>